<dbReference type="Proteomes" id="UP000653045">
    <property type="component" value="Unassembled WGS sequence"/>
</dbReference>
<name>A0ABS0ZI90_9STRE</name>
<keyword evidence="1" id="KW-0812">Transmembrane</keyword>
<protein>
    <recommendedName>
        <fullName evidence="4">ABC transporter permease</fullName>
    </recommendedName>
</protein>
<dbReference type="RefSeq" id="WP_199575104.1">
    <property type="nucleotide sequence ID" value="NZ_JAENBO010000001.1"/>
</dbReference>
<keyword evidence="1" id="KW-0472">Membrane</keyword>
<feature type="transmembrane region" description="Helical" evidence="1">
    <location>
        <begin position="21"/>
        <end position="46"/>
    </location>
</feature>
<evidence type="ECO:0000313" key="3">
    <source>
        <dbReference type="Proteomes" id="UP000653045"/>
    </source>
</evidence>
<gene>
    <name evidence="2" type="ORF">JHK62_02530</name>
</gene>
<sequence length="255" mass="28633">MKMCLIFIKKELLEYSRNKKLFLMLIIFALFGLLSSLIAKLTPIILESVSTNGVIIQMPEPTELDSWAQFFKNIGQMGMLTLILVFSNQMSIELEKGTLVNLFSKGLSKNAVVMAKFFVSLIIWMTSCLIAFTITWLYTGYFFENTISIELLLFALSLPFLFGVLLLSIELLGGITTGSTVGTLSFVGVVTLVQLILSIKTDWNKYFPIYLVTNSLDVLKNTNTTVFHFPIVITIILTFVVIISSLIAIKKRQIV</sequence>
<feature type="transmembrane region" description="Helical" evidence="1">
    <location>
        <begin position="227"/>
        <end position="249"/>
    </location>
</feature>
<evidence type="ECO:0008006" key="4">
    <source>
        <dbReference type="Google" id="ProtNLM"/>
    </source>
</evidence>
<feature type="transmembrane region" description="Helical" evidence="1">
    <location>
        <begin position="66"/>
        <end position="86"/>
    </location>
</feature>
<organism evidence="2 3">
    <name type="scientific">Streptococcus pacificus</name>
    <dbReference type="NCBI Taxonomy" id="2740577"/>
    <lineage>
        <taxon>Bacteria</taxon>
        <taxon>Bacillati</taxon>
        <taxon>Bacillota</taxon>
        <taxon>Bacilli</taxon>
        <taxon>Lactobacillales</taxon>
        <taxon>Streptococcaceae</taxon>
        <taxon>Streptococcus</taxon>
    </lineage>
</organism>
<keyword evidence="3" id="KW-1185">Reference proteome</keyword>
<comment type="caution">
    <text evidence="2">The sequence shown here is derived from an EMBL/GenBank/DDBJ whole genome shotgun (WGS) entry which is preliminary data.</text>
</comment>
<evidence type="ECO:0000256" key="1">
    <source>
        <dbReference type="SAM" id="Phobius"/>
    </source>
</evidence>
<accession>A0ABS0ZI90</accession>
<keyword evidence="1" id="KW-1133">Transmembrane helix</keyword>
<feature type="transmembrane region" description="Helical" evidence="1">
    <location>
        <begin position="181"/>
        <end position="199"/>
    </location>
</feature>
<reference evidence="2 3" key="1">
    <citation type="journal article" date="2021" name="Int. J. Syst. Evol. Microbiol.">
        <title>Streptococcus vicugnae sp. nov., isolated from faeces of alpacas (Vicugna pacos) and cattle (Bos taurus), Streptococcus zalophi sp. nov., and Streptococcus pacificus sp. nov., isolated from respiratory tract of California sea lions (Zalophus californianus).</title>
        <authorList>
            <person name="Volokhov D.V."/>
            <person name="Zagorodnyaya T.A."/>
            <person name="Shen Z."/>
            <person name="Blom J."/>
            <person name="Furtak V.A."/>
            <person name="Eisenberg T."/>
            <person name="Fan P."/>
            <person name="Jeong K.C."/>
            <person name="Gao Y."/>
            <person name="Zhang S."/>
            <person name="Amselle M."/>
        </authorList>
    </citation>
    <scope>NUCLEOTIDE SEQUENCE [LARGE SCALE GENOMIC DNA]</scope>
    <source>
        <strain evidence="2 3">CSL7591</strain>
    </source>
</reference>
<proteinExistence type="predicted"/>
<feature type="transmembrane region" description="Helical" evidence="1">
    <location>
        <begin position="151"/>
        <end position="169"/>
    </location>
</feature>
<dbReference type="EMBL" id="JAENBO010000001">
    <property type="protein sequence ID" value="MBJ8325558.1"/>
    <property type="molecule type" value="Genomic_DNA"/>
</dbReference>
<evidence type="ECO:0000313" key="2">
    <source>
        <dbReference type="EMBL" id="MBJ8325558.1"/>
    </source>
</evidence>
<feature type="transmembrane region" description="Helical" evidence="1">
    <location>
        <begin position="117"/>
        <end position="139"/>
    </location>
</feature>